<dbReference type="Gene3D" id="3.40.50.1820">
    <property type="entry name" value="alpha/beta hydrolase"/>
    <property type="match status" value="1"/>
</dbReference>
<proteinExistence type="predicted"/>
<dbReference type="GO" id="GO:0016301">
    <property type="term" value="F:kinase activity"/>
    <property type="evidence" value="ECO:0007669"/>
    <property type="project" value="UniProtKB-KW"/>
</dbReference>
<protein>
    <submittedName>
        <fullName evidence="2">Serine-threonine protein kinase</fullName>
    </submittedName>
</protein>
<name>A0ABQ5P0R4_9ACTN</name>
<feature type="region of interest" description="Disordered" evidence="1">
    <location>
        <begin position="212"/>
        <end position="268"/>
    </location>
</feature>
<accession>A0ABQ5P0R4</accession>
<organism evidence="2 3">
    <name type="scientific">Streptomyces yaizuensis</name>
    <dbReference type="NCBI Taxonomy" id="2989713"/>
    <lineage>
        <taxon>Bacteria</taxon>
        <taxon>Bacillati</taxon>
        <taxon>Actinomycetota</taxon>
        <taxon>Actinomycetes</taxon>
        <taxon>Kitasatosporales</taxon>
        <taxon>Streptomycetaceae</taxon>
        <taxon>Streptomyces</taxon>
    </lineage>
</organism>
<gene>
    <name evidence="2" type="ORF">SYYSPA8_17870</name>
</gene>
<keyword evidence="2" id="KW-0808">Transferase</keyword>
<dbReference type="EMBL" id="BSBI01000007">
    <property type="protein sequence ID" value="GLF96193.1"/>
    <property type="molecule type" value="Genomic_DNA"/>
</dbReference>
<dbReference type="Proteomes" id="UP001291653">
    <property type="component" value="Unassembled WGS sequence"/>
</dbReference>
<evidence type="ECO:0000313" key="2">
    <source>
        <dbReference type="EMBL" id="GLF96193.1"/>
    </source>
</evidence>
<evidence type="ECO:0000313" key="3">
    <source>
        <dbReference type="Proteomes" id="UP001291653"/>
    </source>
</evidence>
<feature type="compositionally biased region" description="Gly residues" evidence="1">
    <location>
        <begin position="215"/>
        <end position="247"/>
    </location>
</feature>
<comment type="caution">
    <text evidence="2">The sequence shown here is derived from an EMBL/GenBank/DDBJ whole genome shotgun (WGS) entry which is preliminary data.</text>
</comment>
<reference evidence="2 3" key="1">
    <citation type="submission" date="2022-10" db="EMBL/GenBank/DDBJ databases">
        <title>Draft genome sequence of Streptomyces sp. YSPA8.</title>
        <authorList>
            <person name="Moriuchi R."/>
            <person name="Dohra H."/>
            <person name="Yamamura H."/>
            <person name="Kodani S."/>
        </authorList>
    </citation>
    <scope>NUCLEOTIDE SEQUENCE [LARGE SCALE GENOMIC DNA]</scope>
    <source>
        <strain evidence="2 3">YSPA8</strain>
    </source>
</reference>
<keyword evidence="3" id="KW-1185">Reference proteome</keyword>
<dbReference type="SUPFAM" id="SSF53474">
    <property type="entry name" value="alpha/beta-Hydrolases"/>
    <property type="match status" value="1"/>
</dbReference>
<keyword evidence="2" id="KW-0418">Kinase</keyword>
<sequence length="485" mass="50620">MSVGPYQDITFDRDGDVDAADRTRLLGLDCTDLVMFAHGWNNSPREAARLFSAFFAPFPGLLGPGVRMGYAGIVWPSMRFTDEPVPAPSRAAAGRWPVAAGSVPVRGGARIPPPGERIALDVATRMALQGLFPGHEATVARLAALLELRPDRADAFAEFGRLARQLAEAPPGGLGNCFGQDLPQEEMGPPALLYEDVLTLCREFSAALETARPGGFPGAVPGPGTGGGPGGLPQPGGLPGGPAGGGAPVSPPASPRGFRDGRADGPDRLWRGAKELLRQTTYYALKRRAGAVGELGLGPLLGQLARSRPGLRVHLVGHSQGARLVAFALRGLPDGARNVKSVTLLQGAFSHYAFAPSLPHAAQRSGALGALEQRVDGPVVACYSRHDSALGVLYPLASRLARDERYGSAQDRRWWAVGHDGLRAVVPSVRLTLEEALGRGVPGSGCVSVDTASVVRCGGPPAGAHNDICHRELARVVVAAGRVGR</sequence>
<evidence type="ECO:0000256" key="1">
    <source>
        <dbReference type="SAM" id="MobiDB-lite"/>
    </source>
</evidence>
<dbReference type="InterPro" id="IPR029058">
    <property type="entry name" value="AB_hydrolase_fold"/>
</dbReference>
<dbReference type="RefSeq" id="WP_323448231.1">
    <property type="nucleotide sequence ID" value="NZ_BSBI01000007.1"/>
</dbReference>
<feature type="compositionally biased region" description="Basic and acidic residues" evidence="1">
    <location>
        <begin position="257"/>
        <end position="268"/>
    </location>
</feature>